<dbReference type="FunFam" id="3.20.20.70:FF:000029">
    <property type="entry name" value="L-lactate dehydrogenase"/>
    <property type="match status" value="1"/>
</dbReference>
<evidence type="ECO:0000256" key="5">
    <source>
        <dbReference type="ARBA" id="ARBA00024042"/>
    </source>
</evidence>
<dbReference type="GO" id="GO:0004460">
    <property type="term" value="F:L-lactate dehydrogenase (cytochrome) activity"/>
    <property type="evidence" value="ECO:0007669"/>
    <property type="project" value="UniProtKB-EC"/>
</dbReference>
<comment type="caution">
    <text evidence="9">The sequence shown here is derived from an EMBL/GenBank/DDBJ whole genome shotgun (WGS) entry which is preliminary data.</text>
</comment>
<dbReference type="InterPro" id="IPR013785">
    <property type="entry name" value="Aldolase_TIM"/>
</dbReference>
<feature type="binding site" evidence="7">
    <location>
        <position position="298"/>
    </location>
    <ligand>
        <name>glyoxylate</name>
        <dbReference type="ChEBI" id="CHEBI:36655"/>
    </ligand>
</feature>
<feature type="binding site" evidence="7">
    <location>
        <position position="293"/>
    </location>
    <ligand>
        <name>FMN</name>
        <dbReference type="ChEBI" id="CHEBI:58210"/>
    </ligand>
</feature>
<comment type="cofactor">
    <cofactor evidence="1">
        <name>FMN</name>
        <dbReference type="ChEBI" id="CHEBI:58210"/>
    </cofactor>
</comment>
<feature type="active site" description="Proton acceptor" evidence="6">
    <location>
        <position position="295"/>
    </location>
</feature>
<dbReference type="CDD" id="cd02809">
    <property type="entry name" value="alpha_hydroxyacid_oxid_FMN"/>
    <property type="match status" value="1"/>
</dbReference>
<feature type="binding site" evidence="7">
    <location>
        <position position="44"/>
    </location>
    <ligand>
        <name>glyoxylate</name>
        <dbReference type="ChEBI" id="CHEBI:36655"/>
    </ligand>
</feature>
<proteinExistence type="inferred from homology"/>
<dbReference type="Proteomes" id="UP000521227">
    <property type="component" value="Unassembled WGS sequence"/>
</dbReference>
<feature type="binding site" evidence="7">
    <location>
        <position position="295"/>
    </location>
    <ligand>
        <name>glyoxylate</name>
        <dbReference type="ChEBI" id="CHEBI:36655"/>
    </ligand>
</feature>
<accession>A0A840N613</accession>
<evidence type="ECO:0000256" key="3">
    <source>
        <dbReference type="ARBA" id="ARBA00022643"/>
    </source>
</evidence>
<dbReference type="InterPro" id="IPR000262">
    <property type="entry name" value="FMN-dep_DH"/>
</dbReference>
<feature type="binding site" evidence="7">
    <location>
        <position position="147"/>
    </location>
    <ligand>
        <name>FMN</name>
        <dbReference type="ChEBI" id="CHEBI:58210"/>
    </ligand>
</feature>
<dbReference type="EC" id="1.1.2.3" evidence="9"/>
<reference evidence="9 10" key="1">
    <citation type="submission" date="2020-08" db="EMBL/GenBank/DDBJ databases">
        <title>Genomic Encyclopedia of Type Strains, Phase IV (KMG-IV): sequencing the most valuable type-strain genomes for metagenomic binning, comparative biology and taxonomic classification.</title>
        <authorList>
            <person name="Goeker M."/>
        </authorList>
    </citation>
    <scope>NUCLEOTIDE SEQUENCE [LARGE SCALE GENOMIC DNA]</scope>
    <source>
        <strain evidence="9 10">DSM 17498</strain>
    </source>
</reference>
<dbReference type="PROSITE" id="PS51349">
    <property type="entry name" value="FMN_HYDROXY_ACID_DH_2"/>
    <property type="match status" value="1"/>
</dbReference>
<evidence type="ECO:0000256" key="6">
    <source>
        <dbReference type="PIRSR" id="PIRSR000138-1"/>
    </source>
</evidence>
<dbReference type="InterPro" id="IPR012133">
    <property type="entry name" value="Alpha-hydoxy_acid_DH_FMN"/>
</dbReference>
<dbReference type="PIRSF" id="PIRSF000138">
    <property type="entry name" value="Al-hdrx_acd_dh"/>
    <property type="match status" value="1"/>
</dbReference>
<evidence type="ECO:0000256" key="4">
    <source>
        <dbReference type="ARBA" id="ARBA00023002"/>
    </source>
</evidence>
<feature type="binding site" evidence="7">
    <location>
        <position position="184"/>
    </location>
    <ligand>
        <name>glyoxylate</name>
        <dbReference type="ChEBI" id="CHEBI:36655"/>
    </ligand>
</feature>
<keyword evidence="3 7" id="KW-0288">FMN</keyword>
<gene>
    <name evidence="9" type="ORF">HNQ36_004036</name>
</gene>
<dbReference type="Pfam" id="PF01070">
    <property type="entry name" value="FMN_dh"/>
    <property type="match status" value="1"/>
</dbReference>
<feature type="binding site" evidence="7">
    <location>
        <position position="126"/>
    </location>
    <ligand>
        <name>FMN</name>
        <dbReference type="ChEBI" id="CHEBI:58210"/>
    </ligand>
</feature>
<dbReference type="InterPro" id="IPR037396">
    <property type="entry name" value="FMN_HAD"/>
</dbReference>
<dbReference type="InterPro" id="IPR008259">
    <property type="entry name" value="FMN_hydac_DH_AS"/>
</dbReference>
<evidence type="ECO:0000313" key="10">
    <source>
        <dbReference type="Proteomes" id="UP000521227"/>
    </source>
</evidence>
<dbReference type="GO" id="GO:0004459">
    <property type="term" value="F:L-lactate dehydrogenase (NAD+) activity"/>
    <property type="evidence" value="ECO:0007669"/>
    <property type="project" value="TreeGrafter"/>
</dbReference>
<dbReference type="PANTHER" id="PTHR10578">
    <property type="entry name" value="S -2-HYDROXY-ACID OXIDASE-RELATED"/>
    <property type="match status" value="1"/>
</dbReference>
<name>A0A840N613_9BRAD</name>
<organism evidence="9 10">
    <name type="scientific">Afipia massiliensis</name>
    <dbReference type="NCBI Taxonomy" id="211460"/>
    <lineage>
        <taxon>Bacteria</taxon>
        <taxon>Pseudomonadati</taxon>
        <taxon>Pseudomonadota</taxon>
        <taxon>Alphaproteobacteria</taxon>
        <taxon>Hyphomicrobiales</taxon>
        <taxon>Nitrobacteraceae</taxon>
        <taxon>Afipia</taxon>
    </lineage>
</organism>
<sequence length="401" mass="43314">MIEILQAPERTYSIGIATIMTPVTTIRDLRELARRRIPRAVFDYGDRGSYEEITLRDNRADLDAIRLRSRVMIDVADRSTATNIVGVPAALPLAIAPMGLIGLFHGDGEIHGARAARDAGIPFCLSTMSICTIEDVSDAVGEPFWFQLYMMKDRGFCASLLERARLAGCSALVLTLDLQIQGQRHHDVKSGLTVPPRLTAKNAFDVATKPTWILSMLKAKRRSFGNLEGRIPDADNLTTLSQWIAGQFDPSLSWKDIEWVRARWPGKLILKGILDPRDAMTAATSGADAIIVSNHGGRQLDGAPSSIAALPEVVSAVAGQTEVMFDGGVMSGQDVLKACALGASSCLIGKAFLYALAANGYEGVRTAIEIIRKELDISMALTGVTNVKDVNRTILAPAGNR</sequence>
<dbReference type="Gene3D" id="3.20.20.70">
    <property type="entry name" value="Aldolase class I"/>
    <property type="match status" value="1"/>
</dbReference>
<dbReference type="AlphaFoldDB" id="A0A840N613"/>
<keyword evidence="4 9" id="KW-0560">Oxidoreductase</keyword>
<dbReference type="NCBIfam" id="NF008398">
    <property type="entry name" value="PRK11197.1"/>
    <property type="match status" value="1"/>
</dbReference>
<dbReference type="GO" id="GO:0009060">
    <property type="term" value="P:aerobic respiration"/>
    <property type="evidence" value="ECO:0007669"/>
    <property type="project" value="TreeGrafter"/>
</dbReference>
<dbReference type="GO" id="GO:0005886">
    <property type="term" value="C:plasma membrane"/>
    <property type="evidence" value="ECO:0007669"/>
    <property type="project" value="TreeGrafter"/>
</dbReference>
<keyword evidence="2 7" id="KW-0285">Flavoprotein</keyword>
<dbReference type="PROSITE" id="PS00557">
    <property type="entry name" value="FMN_HYDROXY_ACID_DH_1"/>
    <property type="match status" value="1"/>
</dbReference>
<feature type="binding site" evidence="7">
    <location>
        <begin position="97"/>
        <end position="99"/>
    </location>
    <ligand>
        <name>FMN</name>
        <dbReference type="ChEBI" id="CHEBI:58210"/>
    </ligand>
</feature>
<evidence type="ECO:0000256" key="1">
    <source>
        <dbReference type="ARBA" id="ARBA00001917"/>
    </source>
</evidence>
<feature type="binding site" evidence="7">
    <location>
        <position position="271"/>
    </location>
    <ligand>
        <name>FMN</name>
        <dbReference type="ChEBI" id="CHEBI:58210"/>
    </ligand>
</feature>
<dbReference type="GO" id="GO:0010181">
    <property type="term" value="F:FMN binding"/>
    <property type="evidence" value="ECO:0007669"/>
    <property type="project" value="InterPro"/>
</dbReference>
<dbReference type="SUPFAM" id="SSF51395">
    <property type="entry name" value="FMN-linked oxidoreductases"/>
    <property type="match status" value="1"/>
</dbReference>
<feature type="binding site" evidence="7">
    <location>
        <position position="175"/>
    </location>
    <ligand>
        <name>FMN</name>
        <dbReference type="ChEBI" id="CHEBI:58210"/>
    </ligand>
</feature>
<evidence type="ECO:0000313" key="9">
    <source>
        <dbReference type="EMBL" id="MBB5054034.1"/>
    </source>
</evidence>
<evidence type="ECO:0000256" key="2">
    <source>
        <dbReference type="ARBA" id="ARBA00022630"/>
    </source>
</evidence>
<feature type="domain" description="FMN hydroxy acid dehydrogenase" evidence="8">
    <location>
        <begin position="18"/>
        <end position="400"/>
    </location>
</feature>
<comment type="similarity">
    <text evidence="5">Belongs to the FMN-dependent alpha-hydroxy acid dehydrogenase family.</text>
</comment>
<dbReference type="EMBL" id="JACHIJ010000006">
    <property type="protein sequence ID" value="MBB5054034.1"/>
    <property type="molecule type" value="Genomic_DNA"/>
</dbReference>
<evidence type="ECO:0000256" key="7">
    <source>
        <dbReference type="PIRSR" id="PIRSR000138-2"/>
    </source>
</evidence>
<dbReference type="PANTHER" id="PTHR10578:SF107">
    <property type="entry name" value="2-HYDROXYACID OXIDASE 1"/>
    <property type="match status" value="1"/>
</dbReference>
<evidence type="ECO:0000259" key="8">
    <source>
        <dbReference type="PROSITE" id="PS51349"/>
    </source>
</evidence>
<protein>
    <submittedName>
        <fullName evidence="9">L-lactate dehydrogenase (Cytochrome)</fullName>
        <ecNumber evidence="9">1.1.2.3</ecNumber>
    </submittedName>
</protein>
<feature type="binding site" evidence="7">
    <location>
        <position position="149"/>
    </location>
    <ligand>
        <name>glyoxylate</name>
        <dbReference type="ChEBI" id="CHEBI:36655"/>
    </ligand>
</feature>